<feature type="transmembrane region" description="Helical" evidence="2">
    <location>
        <begin position="57"/>
        <end position="74"/>
    </location>
</feature>
<dbReference type="Proteomes" id="UP000662770">
    <property type="component" value="Chromosome"/>
</dbReference>
<sequence length="147" mass="15696">MNAAPEAPRSSSHEHSPKHSQNPSQEDSSELANNHFQTNLSADANAVQKLPPLSRNILLCLALVVVLMQLQVIYQSFTGAGLRWALLPSCFTSLGAALILIECAIGNIATGAMRRDLHFLKQVRLGRAAKIGLVCVIAGGFLQAILG</sequence>
<dbReference type="RefSeq" id="WP_207354166.1">
    <property type="nucleotide sequence ID" value="NZ_CP071503.1"/>
</dbReference>
<feature type="transmembrane region" description="Helical" evidence="2">
    <location>
        <begin position="86"/>
        <end position="108"/>
    </location>
</feature>
<keyword evidence="2" id="KW-0472">Membrane</keyword>
<evidence type="ECO:0000313" key="3">
    <source>
        <dbReference type="EMBL" id="QSX32928.1"/>
    </source>
</evidence>
<feature type="transmembrane region" description="Helical" evidence="2">
    <location>
        <begin position="128"/>
        <end position="146"/>
    </location>
</feature>
<feature type="compositionally biased region" description="Polar residues" evidence="1">
    <location>
        <begin position="19"/>
        <end position="31"/>
    </location>
</feature>
<dbReference type="EMBL" id="CP071503">
    <property type="protein sequence ID" value="QSX32928.1"/>
    <property type="molecule type" value="Genomic_DNA"/>
</dbReference>
<gene>
    <name evidence="3" type="ORF">JYB87_14440</name>
</gene>
<keyword evidence="4" id="KW-1185">Reference proteome</keyword>
<proteinExistence type="predicted"/>
<evidence type="ECO:0000256" key="2">
    <source>
        <dbReference type="SAM" id="Phobius"/>
    </source>
</evidence>
<name>A0ABX7QN98_9GAMM</name>
<accession>A0ABX7QN98</accession>
<evidence type="ECO:0000256" key="1">
    <source>
        <dbReference type="SAM" id="MobiDB-lite"/>
    </source>
</evidence>
<organism evidence="3 4">
    <name type="scientific">Shewanella avicenniae</name>
    <dbReference type="NCBI Taxonomy" id="2814294"/>
    <lineage>
        <taxon>Bacteria</taxon>
        <taxon>Pseudomonadati</taxon>
        <taxon>Pseudomonadota</taxon>
        <taxon>Gammaproteobacteria</taxon>
        <taxon>Alteromonadales</taxon>
        <taxon>Shewanellaceae</taxon>
        <taxon>Shewanella</taxon>
    </lineage>
</organism>
<keyword evidence="2" id="KW-0812">Transmembrane</keyword>
<protein>
    <submittedName>
        <fullName evidence="3">Uncharacterized protein</fullName>
    </submittedName>
</protein>
<feature type="region of interest" description="Disordered" evidence="1">
    <location>
        <begin position="1"/>
        <end position="31"/>
    </location>
</feature>
<reference evidence="3 4" key="1">
    <citation type="submission" date="2021-03" db="EMBL/GenBank/DDBJ databases">
        <title>Novel species identification of genus Shewanella.</title>
        <authorList>
            <person name="Liu G."/>
            <person name="Zhang Q."/>
        </authorList>
    </citation>
    <scope>NUCLEOTIDE SEQUENCE [LARGE SCALE GENOMIC DNA]</scope>
    <source>
        <strain evidence="3 4">FJAT-51800</strain>
    </source>
</reference>
<evidence type="ECO:0000313" key="4">
    <source>
        <dbReference type="Proteomes" id="UP000662770"/>
    </source>
</evidence>
<keyword evidence="2" id="KW-1133">Transmembrane helix</keyword>